<dbReference type="EMBL" id="VFOP01000001">
    <property type="protein sequence ID" value="TQL49461.1"/>
    <property type="molecule type" value="Genomic_DNA"/>
</dbReference>
<comment type="similarity">
    <text evidence="1">Belongs to the UPF0749 family.</text>
</comment>
<sequence>MTSERPARRRGSWRVLVPVVTLAAGLMFGTSAALADRTGSVERPTDLAGLIQERNRAVADLTRQAEELSAEVDGLSRDGSTVRQTTAQADRIAPGVGTLPVQGPALRVTLDDAGYSLETLPEGYTVDDVVVHQQDVQSVVNALWSGGAEAMMIQDQRIVATSSVQCVGNTLYLQGRVYSPPYSITAIGDVEGMQQALEDDPVVTNFRGWSRALGLGYQVEDVGVQEFPGYAGPTRPLHAEVITPREPTEPTVGPVQR</sequence>
<comment type="caution">
    <text evidence="3">The sequence shown here is derived from an EMBL/GenBank/DDBJ whole genome shotgun (WGS) entry which is preliminary data.</text>
</comment>
<dbReference type="OrthoDB" id="3214641at2"/>
<organism evidence="3 4">
    <name type="scientific">Ornithinicoccus hortensis</name>
    <dbReference type="NCBI Taxonomy" id="82346"/>
    <lineage>
        <taxon>Bacteria</taxon>
        <taxon>Bacillati</taxon>
        <taxon>Actinomycetota</taxon>
        <taxon>Actinomycetes</taxon>
        <taxon>Micrococcales</taxon>
        <taxon>Intrasporangiaceae</taxon>
        <taxon>Ornithinicoccus</taxon>
    </lineage>
</organism>
<keyword evidence="2" id="KW-0175">Coiled coil</keyword>
<dbReference type="PANTHER" id="PTHR37313">
    <property type="entry name" value="UPF0749 PROTEIN RV1825"/>
    <property type="match status" value="1"/>
</dbReference>
<protein>
    <submittedName>
        <fullName evidence="3">Uncharacterized protein YlxW (UPF0749 family)</fullName>
    </submittedName>
</protein>
<dbReference type="Pfam" id="PF05949">
    <property type="entry name" value="DUF881"/>
    <property type="match status" value="1"/>
</dbReference>
<proteinExistence type="inferred from homology"/>
<gene>
    <name evidence="3" type="ORF">FB467_0533</name>
</gene>
<name>A0A542YN18_9MICO</name>
<dbReference type="GO" id="GO:0005886">
    <property type="term" value="C:plasma membrane"/>
    <property type="evidence" value="ECO:0007669"/>
    <property type="project" value="TreeGrafter"/>
</dbReference>
<feature type="coiled-coil region" evidence="2">
    <location>
        <begin position="51"/>
        <end position="78"/>
    </location>
</feature>
<evidence type="ECO:0000313" key="4">
    <source>
        <dbReference type="Proteomes" id="UP000319516"/>
    </source>
</evidence>
<evidence type="ECO:0000256" key="2">
    <source>
        <dbReference type="SAM" id="Coils"/>
    </source>
</evidence>
<dbReference type="InterPro" id="IPR010273">
    <property type="entry name" value="DUF881"/>
</dbReference>
<keyword evidence="4" id="KW-1185">Reference proteome</keyword>
<accession>A0A542YN18</accession>
<dbReference type="AlphaFoldDB" id="A0A542YN18"/>
<evidence type="ECO:0000256" key="1">
    <source>
        <dbReference type="ARBA" id="ARBA00009108"/>
    </source>
</evidence>
<dbReference type="Gene3D" id="3.30.70.1880">
    <property type="entry name" value="Protein of unknown function DUF881"/>
    <property type="match status" value="1"/>
</dbReference>
<reference evidence="3 4" key="1">
    <citation type="submission" date="2019-06" db="EMBL/GenBank/DDBJ databases">
        <title>Sequencing the genomes of 1000 actinobacteria strains.</title>
        <authorList>
            <person name="Klenk H.-P."/>
        </authorList>
    </citation>
    <scope>NUCLEOTIDE SEQUENCE [LARGE SCALE GENOMIC DNA]</scope>
    <source>
        <strain evidence="3 4">DSM 12335</strain>
    </source>
</reference>
<evidence type="ECO:0000313" key="3">
    <source>
        <dbReference type="EMBL" id="TQL49461.1"/>
    </source>
</evidence>
<dbReference type="RefSeq" id="WP_141783719.1">
    <property type="nucleotide sequence ID" value="NZ_BAAAIK010000003.1"/>
</dbReference>
<dbReference type="Proteomes" id="UP000319516">
    <property type="component" value="Unassembled WGS sequence"/>
</dbReference>
<dbReference type="PANTHER" id="PTHR37313:SF4">
    <property type="entry name" value="CONSERVED MEMBRANE PROTEIN-RELATED"/>
    <property type="match status" value="1"/>
</dbReference>